<reference evidence="2" key="1">
    <citation type="submission" date="2022-07" db="EMBL/GenBank/DDBJ databases">
        <title>Chromosome-level genome of Muraenolepis orangiensis.</title>
        <authorList>
            <person name="Kim J."/>
        </authorList>
    </citation>
    <scope>NUCLEOTIDE SEQUENCE</scope>
    <source>
        <strain evidence="2">KU_S4_2022</strain>
        <tissue evidence="2">Muscle</tissue>
    </source>
</reference>
<protein>
    <submittedName>
        <fullName evidence="2">Uncharacterized protein</fullName>
    </submittedName>
</protein>
<sequence>MGRSGERMVGGKEEDIQMVSGANDPFLSALDWKLGNSGSLSSFSFCSSRPKPGSARPKPGTPEKEPEDLFNLTVSRYRLSLRAAFKVGLLINNNYYRRSSKHQAERAQRGASPLPSPVPLPTGP</sequence>
<proteinExistence type="predicted"/>
<name>A0A9Q0IBJ5_9TELE</name>
<evidence type="ECO:0000313" key="2">
    <source>
        <dbReference type="EMBL" id="KAJ3594417.1"/>
    </source>
</evidence>
<feature type="compositionally biased region" description="Pro residues" evidence="1">
    <location>
        <begin position="114"/>
        <end position="124"/>
    </location>
</feature>
<dbReference type="AlphaFoldDB" id="A0A9Q0IBJ5"/>
<dbReference type="EMBL" id="JANIIK010000111">
    <property type="protein sequence ID" value="KAJ3594417.1"/>
    <property type="molecule type" value="Genomic_DNA"/>
</dbReference>
<comment type="caution">
    <text evidence="2">The sequence shown here is derived from an EMBL/GenBank/DDBJ whole genome shotgun (WGS) entry which is preliminary data.</text>
</comment>
<gene>
    <name evidence="2" type="ORF">NHX12_003724</name>
</gene>
<evidence type="ECO:0000256" key="1">
    <source>
        <dbReference type="SAM" id="MobiDB-lite"/>
    </source>
</evidence>
<feature type="region of interest" description="Disordered" evidence="1">
    <location>
        <begin position="43"/>
        <end position="67"/>
    </location>
</feature>
<accession>A0A9Q0IBJ5</accession>
<keyword evidence="3" id="KW-1185">Reference proteome</keyword>
<organism evidence="2 3">
    <name type="scientific">Muraenolepis orangiensis</name>
    <name type="common">Patagonian moray cod</name>
    <dbReference type="NCBI Taxonomy" id="630683"/>
    <lineage>
        <taxon>Eukaryota</taxon>
        <taxon>Metazoa</taxon>
        <taxon>Chordata</taxon>
        <taxon>Craniata</taxon>
        <taxon>Vertebrata</taxon>
        <taxon>Euteleostomi</taxon>
        <taxon>Actinopterygii</taxon>
        <taxon>Neopterygii</taxon>
        <taxon>Teleostei</taxon>
        <taxon>Neoteleostei</taxon>
        <taxon>Acanthomorphata</taxon>
        <taxon>Zeiogadaria</taxon>
        <taxon>Gadariae</taxon>
        <taxon>Gadiformes</taxon>
        <taxon>Muraenolepidoidei</taxon>
        <taxon>Muraenolepididae</taxon>
        <taxon>Muraenolepis</taxon>
    </lineage>
</organism>
<dbReference type="Proteomes" id="UP001148018">
    <property type="component" value="Unassembled WGS sequence"/>
</dbReference>
<evidence type="ECO:0000313" key="3">
    <source>
        <dbReference type="Proteomes" id="UP001148018"/>
    </source>
</evidence>
<feature type="region of interest" description="Disordered" evidence="1">
    <location>
        <begin position="99"/>
        <end position="124"/>
    </location>
</feature>